<feature type="transmembrane region" description="Helical" evidence="1">
    <location>
        <begin position="59"/>
        <end position="80"/>
    </location>
</feature>
<sequence length="131" mass="13992">MKPSPVPSDRQARAAWRALPRATRREMLAAEEPWPDRDAAGAGVAYARMMLARSPRRHSLIPAAATLAIVVVGTLVVQLTGGGSEMARLAPVLLACAVLVWSRNRLSAYLHALDRLARLNAAPAKAPAEPV</sequence>
<protein>
    <recommendedName>
        <fullName evidence="4">DUF3040 domain-containing protein</fullName>
    </recommendedName>
</protein>
<organism evidence="2 3">
    <name type="scientific">Actinomadura parmotrematis</name>
    <dbReference type="NCBI Taxonomy" id="2864039"/>
    <lineage>
        <taxon>Bacteria</taxon>
        <taxon>Bacillati</taxon>
        <taxon>Actinomycetota</taxon>
        <taxon>Actinomycetes</taxon>
        <taxon>Streptosporangiales</taxon>
        <taxon>Thermomonosporaceae</taxon>
        <taxon>Actinomadura</taxon>
    </lineage>
</organism>
<reference evidence="2 3" key="1">
    <citation type="submission" date="2021-07" db="EMBL/GenBank/DDBJ databases">
        <title>Actinomadura sp. PM05-2 isolated from lichen.</title>
        <authorList>
            <person name="Somphong A."/>
            <person name="Phongsopitanun W."/>
            <person name="Tanasupawat S."/>
            <person name="Peongsungnone V."/>
        </authorList>
    </citation>
    <scope>NUCLEOTIDE SEQUENCE [LARGE SCALE GENOMIC DNA]</scope>
    <source>
        <strain evidence="2 3">PM05-2</strain>
    </source>
</reference>
<evidence type="ECO:0008006" key="4">
    <source>
        <dbReference type="Google" id="ProtNLM"/>
    </source>
</evidence>
<dbReference type="RefSeq" id="WP_220162375.1">
    <property type="nucleotide sequence ID" value="NZ_JAIBOA010000001.1"/>
</dbReference>
<evidence type="ECO:0000313" key="3">
    <source>
        <dbReference type="Proteomes" id="UP000774570"/>
    </source>
</evidence>
<keyword evidence="1" id="KW-0472">Membrane</keyword>
<name>A0ABS7FN47_9ACTN</name>
<evidence type="ECO:0000256" key="1">
    <source>
        <dbReference type="SAM" id="Phobius"/>
    </source>
</evidence>
<dbReference type="Proteomes" id="UP000774570">
    <property type="component" value="Unassembled WGS sequence"/>
</dbReference>
<keyword evidence="1" id="KW-0812">Transmembrane</keyword>
<keyword evidence="1" id="KW-1133">Transmembrane helix</keyword>
<accession>A0ABS7FN47</accession>
<dbReference type="EMBL" id="JAIBOA010000001">
    <property type="protein sequence ID" value="MBW8480983.1"/>
    <property type="molecule type" value="Genomic_DNA"/>
</dbReference>
<keyword evidence="3" id="KW-1185">Reference proteome</keyword>
<comment type="caution">
    <text evidence="2">The sequence shown here is derived from an EMBL/GenBank/DDBJ whole genome shotgun (WGS) entry which is preliminary data.</text>
</comment>
<proteinExistence type="predicted"/>
<evidence type="ECO:0000313" key="2">
    <source>
        <dbReference type="EMBL" id="MBW8480983.1"/>
    </source>
</evidence>
<gene>
    <name evidence="2" type="ORF">K1Y72_01285</name>
</gene>